<reference evidence="2 3" key="1">
    <citation type="submission" date="2018-12" db="EMBL/GenBank/DDBJ databases">
        <title>Glycomyces sp. YIM 121974 draft genome.</title>
        <authorList>
            <person name="Li Q."/>
        </authorList>
    </citation>
    <scope>NUCLEOTIDE SEQUENCE [LARGE SCALE GENOMIC DNA]</scope>
    <source>
        <strain evidence="2 3">YIM 121974</strain>
    </source>
</reference>
<comment type="caution">
    <text evidence="2">The sequence shown here is derived from an EMBL/GenBank/DDBJ whole genome shotgun (WGS) entry which is preliminary data.</text>
</comment>
<dbReference type="OrthoDB" id="9802489at2"/>
<protein>
    <submittedName>
        <fullName evidence="2">Carboxymuconolactone decarboxylase family protein</fullName>
    </submittedName>
</protein>
<evidence type="ECO:0000259" key="1">
    <source>
        <dbReference type="Pfam" id="PF02627"/>
    </source>
</evidence>
<dbReference type="AlphaFoldDB" id="A0A426UY76"/>
<dbReference type="InterPro" id="IPR029032">
    <property type="entry name" value="AhpD-like"/>
</dbReference>
<feature type="domain" description="Carboxymuconolactone decarboxylase-like" evidence="1">
    <location>
        <begin position="35"/>
        <end position="120"/>
    </location>
</feature>
<dbReference type="InterPro" id="IPR003779">
    <property type="entry name" value="CMD-like"/>
</dbReference>
<evidence type="ECO:0000313" key="2">
    <source>
        <dbReference type="EMBL" id="RRR99520.1"/>
    </source>
</evidence>
<proteinExistence type="predicted"/>
<feature type="domain" description="Carboxymuconolactone decarboxylase-like" evidence="1">
    <location>
        <begin position="171"/>
        <end position="256"/>
    </location>
</feature>
<dbReference type="PANTHER" id="PTHR33570">
    <property type="entry name" value="4-CARBOXYMUCONOLACTONE DECARBOXYLASE FAMILY PROTEIN"/>
    <property type="match status" value="1"/>
</dbReference>
<dbReference type="EMBL" id="RSEB01000003">
    <property type="protein sequence ID" value="RRR99520.1"/>
    <property type="molecule type" value="Genomic_DNA"/>
</dbReference>
<organism evidence="2 3">
    <name type="scientific">Glycomyces terrestris</name>
    <dbReference type="NCBI Taxonomy" id="2493553"/>
    <lineage>
        <taxon>Bacteria</taxon>
        <taxon>Bacillati</taxon>
        <taxon>Actinomycetota</taxon>
        <taxon>Actinomycetes</taxon>
        <taxon>Glycomycetales</taxon>
        <taxon>Glycomycetaceae</taxon>
        <taxon>Glycomyces</taxon>
    </lineage>
</organism>
<sequence>MVSMENRFERGIGILRRLAGDEDPPVVHGYDDIAPDLGRMTVEFPYGDVYHRSDLDLRERQLATIGALTALGHALPQLKFHVNGALNIGLGRREIVEAIMHLVPYTGFPKVLNAIGATREVFEARDDDEPGFADAEVEPEGSRYDRGWKALAEIDGHAGEAVIASLESIAPDLGRYIIEFAFGDVYVRKGLDLRSREIVTVAACTALGSALPQLKVHVHGLLNVGGTREEVVETIIQMAVYAGFPAALNAMSAAREVFEARGLLDGPA</sequence>
<evidence type="ECO:0000313" key="3">
    <source>
        <dbReference type="Proteomes" id="UP000277256"/>
    </source>
</evidence>
<dbReference type="InterPro" id="IPR052512">
    <property type="entry name" value="4CMD/NDH-1_regulator"/>
</dbReference>
<dbReference type="PANTHER" id="PTHR33570:SF10">
    <property type="entry name" value="GAMMA-CARBOXYMUCONOLACTONE DECARBOXYLASE"/>
    <property type="match status" value="1"/>
</dbReference>
<name>A0A426UY76_9ACTN</name>
<gene>
    <name evidence="2" type="ORF">EIW28_12510</name>
</gene>
<dbReference type="Proteomes" id="UP000277256">
    <property type="component" value="Unassembled WGS sequence"/>
</dbReference>
<dbReference type="Pfam" id="PF02627">
    <property type="entry name" value="CMD"/>
    <property type="match status" value="2"/>
</dbReference>
<dbReference type="Gene3D" id="1.20.1290.10">
    <property type="entry name" value="AhpD-like"/>
    <property type="match status" value="2"/>
</dbReference>
<dbReference type="GO" id="GO:0051920">
    <property type="term" value="F:peroxiredoxin activity"/>
    <property type="evidence" value="ECO:0007669"/>
    <property type="project" value="InterPro"/>
</dbReference>
<accession>A0A426UY76</accession>
<keyword evidence="3" id="KW-1185">Reference proteome</keyword>
<dbReference type="SUPFAM" id="SSF69118">
    <property type="entry name" value="AhpD-like"/>
    <property type="match status" value="1"/>
</dbReference>